<gene>
    <name evidence="1" type="ORF">SAMN05660359_02149</name>
</gene>
<organism evidence="1 2">
    <name type="scientific">Geodermatophilus obscurus</name>
    <dbReference type="NCBI Taxonomy" id="1861"/>
    <lineage>
        <taxon>Bacteria</taxon>
        <taxon>Bacillati</taxon>
        <taxon>Actinomycetota</taxon>
        <taxon>Actinomycetes</taxon>
        <taxon>Geodermatophilales</taxon>
        <taxon>Geodermatophilaceae</taxon>
        <taxon>Geodermatophilus</taxon>
    </lineage>
</organism>
<keyword evidence="2" id="KW-1185">Reference proteome</keyword>
<evidence type="ECO:0000313" key="1">
    <source>
        <dbReference type="EMBL" id="SFO23910.1"/>
    </source>
</evidence>
<evidence type="ECO:0000313" key="2">
    <source>
        <dbReference type="Proteomes" id="UP000183642"/>
    </source>
</evidence>
<reference evidence="2" key="1">
    <citation type="submission" date="2016-10" db="EMBL/GenBank/DDBJ databases">
        <authorList>
            <person name="Varghese N."/>
            <person name="Submissions S."/>
        </authorList>
    </citation>
    <scope>NUCLEOTIDE SEQUENCE [LARGE SCALE GENOMIC DNA]</scope>
    <source>
        <strain evidence="2">DSM 43161</strain>
    </source>
</reference>
<proteinExistence type="predicted"/>
<protein>
    <submittedName>
        <fullName evidence="1">Uncharacterized protein</fullName>
    </submittedName>
</protein>
<dbReference type="RefSeq" id="WP_143108123.1">
    <property type="nucleotide sequence ID" value="NZ_FOWE01000005.1"/>
</dbReference>
<dbReference type="Proteomes" id="UP000183642">
    <property type="component" value="Unassembled WGS sequence"/>
</dbReference>
<sequence length="439" mass="48070">MAAQRSPEEVVQDIADLSRTATTKVVRLSPAVRGGFIRLIGAARHRSAVVAAVDQYLLASRRVESHADPAALAVFTRADAVLTQQLATVTGPDMDLLRRELAQRRATVLLDPAALEERLRRAAERQRRRLRARPGPDGADLHAALLQQRFFQQLRDVAARGPAGWTAEQRSMLRGWRKLRAVLGSQWADGWEATFRHLRENAVGIAGAGRELRSAVSALDEARAGGSAVLVRAAEARVQRARRRAHGHLSTIKGHLGEAYVPRWSAWQIQVDGFLDLARREVAQRPGRWEVRRVTGDLRIGGRQAWDEAVLLVRRDVSPPSAELFVAAQFKVEKRVSALRQVHDDARRETALVGHTAPVVLSFRSGDAIENVVLSPPRAGAASHRYVFNAAGGRFSAADVARLRQAGLEVNQLSLDVSVGEFDAVAEALMDVVTATVGR</sequence>
<dbReference type="EMBL" id="FOWE01000005">
    <property type="protein sequence ID" value="SFO23910.1"/>
    <property type="molecule type" value="Genomic_DNA"/>
</dbReference>
<dbReference type="AlphaFoldDB" id="A0A1I5FJJ1"/>
<accession>A0A1I5FJJ1</accession>
<name>A0A1I5FJJ1_9ACTN</name>